<feature type="chain" id="PRO_5045031427" evidence="11">
    <location>
        <begin position="22"/>
        <end position="1292"/>
    </location>
</feature>
<proteinExistence type="inferred from homology"/>
<keyword evidence="7 9" id="KW-1015">Disulfide bond</keyword>
<keyword evidence="4 9" id="KW-0245">EGF-like domain</keyword>
<feature type="disulfide bond" evidence="9">
    <location>
        <begin position="82"/>
        <end position="92"/>
    </location>
</feature>
<evidence type="ECO:0000259" key="12">
    <source>
        <dbReference type="PROSITE" id="PS50026"/>
    </source>
</evidence>
<evidence type="ECO:0000256" key="8">
    <source>
        <dbReference type="ARBA" id="ARBA00023180"/>
    </source>
</evidence>
<comment type="caution">
    <text evidence="9">Lacks conserved residue(s) required for the propagation of feature annotation.</text>
</comment>
<dbReference type="InterPro" id="IPR001881">
    <property type="entry name" value="EGF-like_Ca-bd_dom"/>
</dbReference>
<feature type="disulfide bond" evidence="9">
    <location>
        <begin position="100"/>
        <end position="109"/>
    </location>
</feature>
<dbReference type="EMBL" id="JAHFZB010000020">
    <property type="protein sequence ID" value="KAK6477780.1"/>
    <property type="molecule type" value="Genomic_DNA"/>
</dbReference>
<feature type="domain" description="EGF-like" evidence="12">
    <location>
        <begin position="561"/>
        <end position="598"/>
    </location>
</feature>
<comment type="similarity">
    <text evidence="2">Belongs to the fibulin family.</text>
</comment>
<name>A0ABR0YYW4_HUSHU</name>
<dbReference type="InterPro" id="IPR018097">
    <property type="entry name" value="EGF_Ca-bd_CS"/>
</dbReference>
<evidence type="ECO:0000313" key="15">
    <source>
        <dbReference type="EMBL" id="KAK6477780.1"/>
    </source>
</evidence>
<accession>A0ABR0YYW4</accession>
<evidence type="ECO:0000256" key="7">
    <source>
        <dbReference type="ARBA" id="ARBA00023157"/>
    </source>
</evidence>
<evidence type="ECO:0000256" key="11">
    <source>
        <dbReference type="SAM" id="SignalP"/>
    </source>
</evidence>
<dbReference type="PANTHER" id="PTHR24050:SF28">
    <property type="entry name" value="UROMODULIN-LIKE"/>
    <property type="match status" value="1"/>
</dbReference>
<evidence type="ECO:0000256" key="9">
    <source>
        <dbReference type="PROSITE-ProRule" id="PRU00076"/>
    </source>
</evidence>
<keyword evidence="16" id="KW-1185">Reference proteome</keyword>
<dbReference type="Gene3D" id="3.90.290.10">
    <property type="entry name" value="TGF-beta binding (TB) domain"/>
    <property type="match status" value="4"/>
</dbReference>
<dbReference type="PROSITE" id="PS00010">
    <property type="entry name" value="ASX_HYDROXYL"/>
    <property type="match status" value="13"/>
</dbReference>
<dbReference type="PANTHER" id="PTHR24050">
    <property type="entry name" value="PA14 DOMAIN-CONTAINING PROTEIN"/>
    <property type="match status" value="1"/>
</dbReference>
<dbReference type="CDD" id="cd00054">
    <property type="entry name" value="EGF_CA"/>
    <property type="match status" value="12"/>
</dbReference>
<feature type="domain" description="EGF-like" evidence="12">
    <location>
        <begin position="519"/>
        <end position="560"/>
    </location>
</feature>
<feature type="signal peptide" evidence="11">
    <location>
        <begin position="1"/>
        <end position="21"/>
    </location>
</feature>
<keyword evidence="5 11" id="KW-0732">Signal</keyword>
<dbReference type="InterPro" id="IPR049883">
    <property type="entry name" value="NOTCH1_EGF-like"/>
</dbReference>
<feature type="domain" description="EGF-like" evidence="12">
    <location>
        <begin position="1243"/>
        <end position="1284"/>
    </location>
</feature>
<sequence>MVSLIAHLLFLWLSVQGLVLAAERSAARERFKVVIAPLICKRTCLKGQCRDTCEQGNNTTLIGENGHSGDTLTGPGFRVVVCPLTCMNGGQCSSRSHCLCPPEFSGRFCQYSRQPHGGGGAKGEQAASKHPVYTLHLLPDPQSPGEPPGAGRPLAQTHSSFIVPLGPGAGASQHSSEVQVQHPVVNVRVHHSPETSVQIYRIDEAEGGQGKNPQPSNKPLPRGQPRLSPQTQKPRGRCFQETVPKQACSSNPLPGLTNQEDCCGSVGNSWGQNKCHKCPKLQYTGVQKTGPILGEFGPNCPQGYKRLNATHCQDINECRMQGVCQDGECLNTQGSFRCACKPGFVLERTRCVGAEQLEEKGPCYRTVQSDQCDHPLSGHLNKQLCCCSVGAAWGKDCERCPKDGTDAFKEICPAGKGFSYYSSHDLSVQIYPDGSAHIYHKSKTLGSVDQEIVIPPLPDMEDLSEEREVMTLAQFTSVTTIGSRYPEVVARPTSPAVLKVPPEQHTKSAVEIAPTQITEVDACKLNRNICGHGECINGQAGFFCHCNTGYRPHAISKYCVDMNECELEPCGSGRGLCMNTGGSYTCRCNSGFRLQIHQGKRTCVDVNECAKPKICGDGGRCVNQPGFYKCDCYPGYKSKSPRHPICEDIDECLDPNMCPNERCENRPGSHDCIPCPPGHRGQAQVCYDIDECQGRGVCPNGRCENLQGSYRCVCDEGFTSKSNSKACRDINECEDDRLCANGRCVNTEGSFQCQCYPGFQLTQEGSHCEDTDECAVPSNCVGGHCINKMGSYSCKCQKGFQLLNGRRCQDIDECAQDHSLCQPNGACVNVDGDYLCVCNEGYLNSEDKHSCEEIEVDSDDKKECYLNLDDTVFCDSVLATNITKQECCCSSIGSGWGDHCEIYPCPVHNSAEFYSLCPAGKGFYHAENLLEYGMPVHIDIDECALFGNEICKEGRCVNTQPDYECYCQQGFYYDGNLLECIDVDECHDESNCQNGRCVNTRGSFYCSCTPPWTADTSNKKCVPPATVDVDECQDPANCKNGRCVNTPGSYYCICPLPWALATDRNTCTPPEEQGDVDECQDPSYCKKGLCVNTLGSFHCICELPLTFSAALKQCVFDDRTAAHKDVCFQYVGLDHMCSAPHNGPPVTYSDCCCHIGRGWGPECRTCPPRHSDIFSRLCAMDTDSYGERESFSLADYKNEGDSSEEDSDECACPNGRCVRTYLGTACECNTGFRLHHSRTRCVDIDECAELNKRGSLCKNSHCINTSGSYKCFCKPGFIPARRPNICVRSRTQ</sequence>
<dbReference type="InterPro" id="IPR000742">
    <property type="entry name" value="EGF"/>
</dbReference>
<dbReference type="InterPro" id="IPR036773">
    <property type="entry name" value="TB_dom_sf"/>
</dbReference>
<feature type="domain" description="EGF-like" evidence="12">
    <location>
        <begin position="810"/>
        <end position="852"/>
    </location>
</feature>
<feature type="region of interest" description="Disordered" evidence="10">
    <location>
        <begin position="206"/>
        <end position="239"/>
    </location>
</feature>
<dbReference type="Pfam" id="PF07645">
    <property type="entry name" value="EGF_CA"/>
    <property type="match status" value="12"/>
</dbReference>
<evidence type="ECO:0000256" key="10">
    <source>
        <dbReference type="SAM" id="MobiDB-lite"/>
    </source>
</evidence>
<gene>
    <name evidence="15" type="ORF">HHUSO_G21374</name>
    <name evidence="14" type="ORF">HHUSO_G36348</name>
</gene>
<dbReference type="SUPFAM" id="SSF57581">
    <property type="entry name" value="TB module/8-cys domain"/>
    <property type="match status" value="4"/>
</dbReference>
<dbReference type="SUPFAM" id="SSF57184">
    <property type="entry name" value="Growth factor receptor domain"/>
    <property type="match status" value="3"/>
</dbReference>
<dbReference type="Pfam" id="PF00683">
    <property type="entry name" value="TB"/>
    <property type="match status" value="4"/>
</dbReference>
<keyword evidence="8" id="KW-0325">Glycoprotein</keyword>
<keyword evidence="3" id="KW-0964">Secreted</keyword>
<feature type="domain" description="EGF-like" evidence="12">
    <location>
        <begin position="770"/>
        <end position="809"/>
    </location>
</feature>
<dbReference type="InterPro" id="IPR009030">
    <property type="entry name" value="Growth_fac_rcpt_cys_sf"/>
</dbReference>
<keyword evidence="6" id="KW-0677">Repeat</keyword>
<evidence type="ECO:0000313" key="14">
    <source>
        <dbReference type="EMBL" id="KAK6466322.1"/>
    </source>
</evidence>
<feature type="domain" description="EGF-like" evidence="12">
    <location>
        <begin position="314"/>
        <end position="352"/>
    </location>
</feature>
<evidence type="ECO:0000256" key="3">
    <source>
        <dbReference type="ARBA" id="ARBA00022530"/>
    </source>
</evidence>
<dbReference type="PROSITE" id="PS01186">
    <property type="entry name" value="EGF_2"/>
    <property type="match status" value="7"/>
</dbReference>
<dbReference type="InterPro" id="IPR017878">
    <property type="entry name" value="TB_dom"/>
</dbReference>
<evidence type="ECO:0000256" key="4">
    <source>
        <dbReference type="ARBA" id="ARBA00022536"/>
    </source>
</evidence>
<dbReference type="Proteomes" id="UP001369086">
    <property type="component" value="Unassembled WGS sequence"/>
</dbReference>
<keyword evidence="3" id="KW-0272">Extracellular matrix</keyword>
<organism evidence="15 16">
    <name type="scientific">Huso huso</name>
    <name type="common">Beluga</name>
    <name type="synonym">Acipenser huso</name>
    <dbReference type="NCBI Taxonomy" id="61971"/>
    <lineage>
        <taxon>Eukaryota</taxon>
        <taxon>Metazoa</taxon>
        <taxon>Chordata</taxon>
        <taxon>Craniata</taxon>
        <taxon>Vertebrata</taxon>
        <taxon>Euteleostomi</taxon>
        <taxon>Actinopterygii</taxon>
        <taxon>Chondrostei</taxon>
        <taxon>Acipenseriformes</taxon>
        <taxon>Acipenseridae</taxon>
        <taxon>Huso</taxon>
    </lineage>
</organism>
<feature type="domain" description="TB" evidence="13">
    <location>
        <begin position="862"/>
        <end position="917"/>
    </location>
</feature>
<dbReference type="PROSITE" id="PS51364">
    <property type="entry name" value="TB"/>
    <property type="match status" value="4"/>
</dbReference>
<evidence type="ECO:0000256" key="2">
    <source>
        <dbReference type="ARBA" id="ARBA00006127"/>
    </source>
</evidence>
<dbReference type="InterPro" id="IPR052235">
    <property type="entry name" value="Nephronectin_domain"/>
</dbReference>
<evidence type="ECO:0000256" key="5">
    <source>
        <dbReference type="ARBA" id="ARBA00022729"/>
    </source>
</evidence>
<protein>
    <submittedName>
        <fullName evidence="15">Latent-transforming growth factor beta-binding protein 3-like isoform X1</fullName>
    </submittedName>
</protein>
<feature type="region of interest" description="Disordered" evidence="10">
    <location>
        <begin position="136"/>
        <end position="178"/>
    </location>
</feature>
<feature type="domain" description="TB" evidence="13">
    <location>
        <begin position="361"/>
        <end position="412"/>
    </location>
</feature>
<reference evidence="15 16" key="1">
    <citation type="submission" date="2021-05" db="EMBL/GenBank/DDBJ databases">
        <authorList>
            <person name="Zahm M."/>
            <person name="Klopp C."/>
            <person name="Cabau C."/>
            <person name="Kuhl H."/>
            <person name="Suciu R."/>
            <person name="Ciorpac M."/>
            <person name="Holostenco D."/>
            <person name="Gessner J."/>
            <person name="Wuertz S."/>
            <person name="Hohne C."/>
            <person name="Stock M."/>
            <person name="Gislard M."/>
            <person name="Lluch J."/>
            <person name="Milhes M."/>
            <person name="Lampietro C."/>
            <person name="Lopez Roques C."/>
            <person name="Donnadieu C."/>
            <person name="Du K."/>
            <person name="Schartl M."/>
            <person name="Guiguen Y."/>
        </authorList>
    </citation>
    <scope>NUCLEOTIDE SEQUENCE [LARGE SCALE GENOMIC DNA]</scope>
    <source>
        <strain evidence="15">Hh-F2</strain>
        <tissue evidence="15">Blood</tissue>
    </source>
</reference>
<dbReference type="PROSITE" id="PS50026">
    <property type="entry name" value="EGF_3"/>
    <property type="match status" value="12"/>
</dbReference>
<feature type="domain" description="EGF-like" evidence="12">
    <location>
        <begin position="982"/>
        <end position="1018"/>
    </location>
</feature>
<dbReference type="PROSITE" id="PS01187">
    <property type="entry name" value="EGF_CA"/>
    <property type="match status" value="6"/>
</dbReference>
<feature type="domain" description="TB" evidence="13">
    <location>
        <begin position="1125"/>
        <end position="1178"/>
    </location>
</feature>
<comment type="subcellular location">
    <subcellularLocation>
        <location evidence="1">Secreted</location>
        <location evidence="1">Extracellular space</location>
        <location evidence="1">Extracellular matrix</location>
    </subcellularLocation>
</comment>
<dbReference type="EMBL" id="JAHFZB010000057">
    <property type="protein sequence ID" value="KAK6466322.1"/>
    <property type="molecule type" value="Genomic_DNA"/>
</dbReference>
<feature type="domain" description="EGF-like" evidence="12">
    <location>
        <begin position="688"/>
        <end position="724"/>
    </location>
</feature>
<feature type="domain" description="EGF-like" evidence="12">
    <location>
        <begin position="78"/>
        <end position="110"/>
    </location>
</feature>
<dbReference type="Pfam" id="PF12662">
    <property type="entry name" value="cEGF"/>
    <property type="match status" value="1"/>
</dbReference>
<evidence type="ECO:0000256" key="6">
    <source>
        <dbReference type="ARBA" id="ARBA00022737"/>
    </source>
</evidence>
<dbReference type="SUPFAM" id="SSF57196">
    <property type="entry name" value="EGF/Laminin"/>
    <property type="match status" value="6"/>
</dbReference>
<dbReference type="SMART" id="SM00179">
    <property type="entry name" value="EGF_CA"/>
    <property type="match status" value="15"/>
</dbReference>
<evidence type="ECO:0000256" key="1">
    <source>
        <dbReference type="ARBA" id="ARBA00004498"/>
    </source>
</evidence>
<evidence type="ECO:0000313" key="16">
    <source>
        <dbReference type="Proteomes" id="UP001369086"/>
    </source>
</evidence>
<feature type="domain" description="EGF-like" evidence="12">
    <location>
        <begin position="1028"/>
        <end position="1068"/>
    </location>
</feature>
<dbReference type="InterPro" id="IPR026823">
    <property type="entry name" value="cEGF"/>
</dbReference>
<evidence type="ECO:0000259" key="13">
    <source>
        <dbReference type="PROSITE" id="PS51364"/>
    </source>
</evidence>
<feature type="domain" description="TB" evidence="13">
    <location>
        <begin position="236"/>
        <end position="279"/>
    </location>
</feature>
<feature type="domain" description="EGF-like" evidence="12">
    <location>
        <begin position="729"/>
        <end position="769"/>
    </location>
</feature>
<dbReference type="InterPro" id="IPR000152">
    <property type="entry name" value="EGF-type_Asp/Asn_hydroxyl_site"/>
</dbReference>
<dbReference type="PROSITE" id="PS00022">
    <property type="entry name" value="EGF_1"/>
    <property type="match status" value="1"/>
</dbReference>
<comment type="caution">
    <text evidence="15">The sequence shown here is derived from an EMBL/GenBank/DDBJ whole genome shotgun (WGS) entry which is preliminary data.</text>
</comment>
<dbReference type="SMART" id="SM00181">
    <property type="entry name" value="EGF"/>
    <property type="match status" value="16"/>
</dbReference>
<feature type="domain" description="EGF-like" evidence="12">
    <location>
        <begin position="605"/>
        <end position="647"/>
    </location>
</feature>
<dbReference type="Gene3D" id="2.10.25.10">
    <property type="entry name" value="Laminin"/>
    <property type="match status" value="16"/>
</dbReference>